<gene>
    <name evidence="2" type="ORF">CNX65_27645</name>
</gene>
<dbReference type="AlphaFoldDB" id="A0A290ZC86"/>
<sequence length="63" mass="6421">MRMTSDSEEPLNAGFSVVPDGDGLAVVLESSSGADRQRSNARTPTTAPRSNCCCGASATSTPC</sequence>
<name>A0A290ZC86_9PSEU</name>
<proteinExistence type="predicted"/>
<dbReference type="KEGG" id="apre:CNX65_27645"/>
<evidence type="ECO:0000313" key="2">
    <source>
        <dbReference type="EMBL" id="ATE56589.1"/>
    </source>
</evidence>
<keyword evidence="3" id="KW-1185">Reference proteome</keyword>
<evidence type="ECO:0000313" key="3">
    <source>
        <dbReference type="Proteomes" id="UP000218505"/>
    </source>
</evidence>
<evidence type="ECO:0000256" key="1">
    <source>
        <dbReference type="SAM" id="MobiDB-lite"/>
    </source>
</evidence>
<accession>A0A290ZC86</accession>
<protein>
    <submittedName>
        <fullName evidence="2">Uncharacterized protein</fullName>
    </submittedName>
</protein>
<organism evidence="2 3">
    <name type="scientific">Actinosynnema pretiosum</name>
    <dbReference type="NCBI Taxonomy" id="42197"/>
    <lineage>
        <taxon>Bacteria</taxon>
        <taxon>Bacillati</taxon>
        <taxon>Actinomycetota</taxon>
        <taxon>Actinomycetes</taxon>
        <taxon>Pseudonocardiales</taxon>
        <taxon>Pseudonocardiaceae</taxon>
        <taxon>Actinosynnema</taxon>
    </lineage>
</organism>
<dbReference type="EMBL" id="CP023445">
    <property type="protein sequence ID" value="ATE56589.1"/>
    <property type="molecule type" value="Genomic_DNA"/>
</dbReference>
<feature type="region of interest" description="Disordered" evidence="1">
    <location>
        <begin position="28"/>
        <end position="63"/>
    </location>
</feature>
<feature type="compositionally biased region" description="Polar residues" evidence="1">
    <location>
        <begin position="29"/>
        <end position="49"/>
    </location>
</feature>
<reference evidence="2" key="1">
    <citation type="submission" date="2017-09" db="EMBL/GenBank/DDBJ databases">
        <title>Complete Genome Sequence of ansamitocin-producing Bacterium Actinosynnema pretiosum X47.</title>
        <authorList>
            <person name="Cao G."/>
            <person name="Zong G."/>
            <person name="Zhong C."/>
            <person name="Fu J."/>
        </authorList>
    </citation>
    <scope>NUCLEOTIDE SEQUENCE [LARGE SCALE GENOMIC DNA]</scope>
    <source>
        <strain evidence="2">X47</strain>
    </source>
</reference>
<dbReference type="Proteomes" id="UP000218505">
    <property type="component" value="Chromosome"/>
</dbReference>